<evidence type="ECO:0000256" key="4">
    <source>
        <dbReference type="ARBA" id="ARBA00011019"/>
    </source>
</evidence>
<comment type="similarity">
    <text evidence="4 10">Belongs to the PTPA-type PPIase family.</text>
</comment>
<dbReference type="GO" id="GO:0008160">
    <property type="term" value="F:protein tyrosine phosphatase activator activity"/>
    <property type="evidence" value="ECO:0007669"/>
    <property type="project" value="TreeGrafter"/>
</dbReference>
<keyword evidence="7 10" id="KW-0413">Isomerase</keyword>
<dbReference type="GO" id="GO:0005634">
    <property type="term" value="C:nucleus"/>
    <property type="evidence" value="ECO:0007669"/>
    <property type="project" value="UniProtKB-SubCell"/>
</dbReference>
<evidence type="ECO:0000313" key="12">
    <source>
        <dbReference type="EMBL" id="KAK4130934.1"/>
    </source>
</evidence>
<dbReference type="PANTHER" id="PTHR10012">
    <property type="entry name" value="SERINE/THREONINE-PROTEIN PHOSPHATASE 2A REGULATORY SUBUNIT B"/>
    <property type="match status" value="1"/>
</dbReference>
<evidence type="ECO:0000256" key="7">
    <source>
        <dbReference type="ARBA" id="ARBA00023235"/>
    </source>
</evidence>
<reference evidence="12" key="2">
    <citation type="submission" date="2023-05" db="EMBL/GenBank/DDBJ databases">
        <authorList>
            <consortium name="Lawrence Berkeley National Laboratory"/>
            <person name="Steindorff A."/>
            <person name="Hensen N."/>
            <person name="Bonometti L."/>
            <person name="Westerberg I."/>
            <person name="Brannstrom I.O."/>
            <person name="Guillou S."/>
            <person name="Cros-Aarteil S."/>
            <person name="Calhoun S."/>
            <person name="Haridas S."/>
            <person name="Kuo A."/>
            <person name="Mondo S."/>
            <person name="Pangilinan J."/>
            <person name="Riley R."/>
            <person name="Labutti K."/>
            <person name="Andreopoulos B."/>
            <person name="Lipzen A."/>
            <person name="Chen C."/>
            <person name="Yanf M."/>
            <person name="Daum C."/>
            <person name="Ng V."/>
            <person name="Clum A."/>
            <person name="Ohm R."/>
            <person name="Martin F."/>
            <person name="Silar P."/>
            <person name="Natvig D."/>
            <person name="Lalanne C."/>
            <person name="Gautier V."/>
            <person name="Ament-Velasquez S.L."/>
            <person name="Kruys A."/>
            <person name="Hutchinson M.I."/>
            <person name="Powell A.J."/>
            <person name="Barry K."/>
            <person name="Miller A.N."/>
            <person name="Grigoriev I.V."/>
            <person name="Debuchy R."/>
            <person name="Gladieux P."/>
            <person name="Thoren M.H."/>
            <person name="Johannesson H."/>
        </authorList>
    </citation>
    <scope>NUCLEOTIDE SEQUENCE</scope>
    <source>
        <strain evidence="12">CBS 123565</strain>
    </source>
</reference>
<feature type="compositionally biased region" description="Low complexity" evidence="11">
    <location>
        <begin position="394"/>
        <end position="404"/>
    </location>
</feature>
<dbReference type="EC" id="5.2.1.8" evidence="10"/>
<evidence type="ECO:0000256" key="3">
    <source>
        <dbReference type="ARBA" id="ARBA00004496"/>
    </source>
</evidence>
<accession>A0AAN6UE06</accession>
<feature type="region of interest" description="Disordered" evidence="11">
    <location>
        <begin position="378"/>
        <end position="484"/>
    </location>
</feature>
<comment type="subcellular location">
    <subcellularLocation>
        <location evidence="3 10">Cytoplasm</location>
    </subcellularLocation>
    <subcellularLocation>
        <location evidence="2">Nucleus</location>
    </subcellularLocation>
</comment>
<dbReference type="SUPFAM" id="SSF140984">
    <property type="entry name" value="PTPA-like"/>
    <property type="match status" value="1"/>
</dbReference>
<dbReference type="Gene3D" id="1.20.120.1150">
    <property type="match status" value="1"/>
</dbReference>
<evidence type="ECO:0000256" key="6">
    <source>
        <dbReference type="ARBA" id="ARBA00023110"/>
    </source>
</evidence>
<sequence>MEPPPPAAAPTSRSRSPAPAPNPPSALPHLPLLPPSHPHTFLTPTKKIHTGADLTHFLASRAHHDICAFIHQLNRALVPRKTPPITTKDNPEETETETKGGRVQTFPLTAAPRADPDAVRRLQGLLQQVEAIVDEVPPETGPRRFGNAAFRSWFDVLEGRVAGLLRGYLRAQRLDYGTGHELSFLAFLGGLWKLGVFGAGSRDGEVERSLVLGVFEQYLKVVRRLILTYNLEPAGTHGVWGLDDHAFLPYIFGSAQLSRPIADAEPVPLEGSLPGAPKPSAIAKPASVEMYRDSNMYFAAVGFINDVKKGPFWEHSPLLYDISGIKDGWGKVNKGMIKMFSGEVLGKFPVVQHFPFGSLFSWDLDPDAEAPLQSVHLGTHDAAGTGSGAGPGPGTAAPWQQPAGGMPGAGAGAGVGPGTGAGLPTGPGLLYSRAPWAQTGSAGPSMPRGGAPNTGPPPPTAFPRGMPGQASNQFSVTKAPWARD</sequence>
<comment type="catalytic activity">
    <reaction evidence="1 10">
        <text>[protein]-peptidylproline (omega=180) = [protein]-peptidylproline (omega=0)</text>
        <dbReference type="Rhea" id="RHEA:16237"/>
        <dbReference type="Rhea" id="RHEA-COMP:10747"/>
        <dbReference type="Rhea" id="RHEA-COMP:10748"/>
        <dbReference type="ChEBI" id="CHEBI:83833"/>
        <dbReference type="ChEBI" id="CHEBI:83834"/>
        <dbReference type="EC" id="5.2.1.8"/>
    </reaction>
</comment>
<evidence type="ECO:0000256" key="9">
    <source>
        <dbReference type="ARBA" id="ARBA00025287"/>
    </source>
</evidence>
<name>A0AAN6UE06_9PEZI</name>
<dbReference type="AlphaFoldDB" id="A0AAN6UE06"/>
<dbReference type="GO" id="GO:0000159">
    <property type="term" value="C:protein phosphatase type 2A complex"/>
    <property type="evidence" value="ECO:0007669"/>
    <property type="project" value="TreeGrafter"/>
</dbReference>
<evidence type="ECO:0000256" key="2">
    <source>
        <dbReference type="ARBA" id="ARBA00004123"/>
    </source>
</evidence>
<dbReference type="EMBL" id="MU853429">
    <property type="protein sequence ID" value="KAK4130934.1"/>
    <property type="molecule type" value="Genomic_DNA"/>
</dbReference>
<gene>
    <name evidence="12" type="ORF">BT67DRAFT_487217</name>
</gene>
<keyword evidence="8" id="KW-0539">Nucleus</keyword>
<evidence type="ECO:0000256" key="10">
    <source>
        <dbReference type="RuleBase" id="RU361210"/>
    </source>
</evidence>
<dbReference type="Proteomes" id="UP001304895">
    <property type="component" value="Unassembled WGS sequence"/>
</dbReference>
<dbReference type="GO" id="GO:0005737">
    <property type="term" value="C:cytoplasm"/>
    <property type="evidence" value="ECO:0007669"/>
    <property type="project" value="UniProtKB-SubCell"/>
</dbReference>
<dbReference type="InterPro" id="IPR004327">
    <property type="entry name" value="Phstyr_phstse_ac"/>
</dbReference>
<feature type="region of interest" description="Disordered" evidence="11">
    <location>
        <begin position="81"/>
        <end position="100"/>
    </location>
</feature>
<dbReference type="InterPro" id="IPR037218">
    <property type="entry name" value="PTPA_sf"/>
</dbReference>
<protein>
    <recommendedName>
        <fullName evidence="10">Serine/threonine-protein phosphatase 2A activator</fullName>
        <ecNumber evidence="10">5.2.1.8</ecNumber>
    </recommendedName>
    <alternativeName>
        <fullName evidence="10">Phosphotyrosyl phosphatase activator</fullName>
    </alternativeName>
</protein>
<dbReference type="Pfam" id="PF03095">
    <property type="entry name" value="PTPA"/>
    <property type="match status" value="2"/>
</dbReference>
<evidence type="ECO:0000256" key="8">
    <source>
        <dbReference type="ARBA" id="ARBA00023242"/>
    </source>
</evidence>
<organism evidence="12 13">
    <name type="scientific">Trichocladium antarcticum</name>
    <dbReference type="NCBI Taxonomy" id="1450529"/>
    <lineage>
        <taxon>Eukaryota</taxon>
        <taxon>Fungi</taxon>
        <taxon>Dikarya</taxon>
        <taxon>Ascomycota</taxon>
        <taxon>Pezizomycotina</taxon>
        <taxon>Sordariomycetes</taxon>
        <taxon>Sordariomycetidae</taxon>
        <taxon>Sordariales</taxon>
        <taxon>Chaetomiaceae</taxon>
        <taxon>Trichocladium</taxon>
    </lineage>
</organism>
<dbReference type="InterPro" id="IPR043170">
    <property type="entry name" value="PTPA_C_lid"/>
</dbReference>
<dbReference type="FunFam" id="1.20.120.1150:FF:000003">
    <property type="entry name" value="Serine/threonine-protein phosphatase 2A activator"/>
    <property type="match status" value="1"/>
</dbReference>
<dbReference type="GO" id="GO:0007052">
    <property type="term" value="P:mitotic spindle organization"/>
    <property type="evidence" value="ECO:0007669"/>
    <property type="project" value="TreeGrafter"/>
</dbReference>
<evidence type="ECO:0000313" key="13">
    <source>
        <dbReference type="Proteomes" id="UP001304895"/>
    </source>
</evidence>
<keyword evidence="13" id="KW-1185">Reference proteome</keyword>
<dbReference type="CDD" id="cd04087">
    <property type="entry name" value="PTPA"/>
    <property type="match status" value="1"/>
</dbReference>
<proteinExistence type="inferred from homology"/>
<reference evidence="12" key="1">
    <citation type="journal article" date="2023" name="Mol. Phylogenet. Evol.">
        <title>Genome-scale phylogeny and comparative genomics of the fungal order Sordariales.</title>
        <authorList>
            <person name="Hensen N."/>
            <person name="Bonometti L."/>
            <person name="Westerberg I."/>
            <person name="Brannstrom I.O."/>
            <person name="Guillou S."/>
            <person name="Cros-Aarteil S."/>
            <person name="Calhoun S."/>
            <person name="Haridas S."/>
            <person name="Kuo A."/>
            <person name="Mondo S."/>
            <person name="Pangilinan J."/>
            <person name="Riley R."/>
            <person name="LaButti K."/>
            <person name="Andreopoulos B."/>
            <person name="Lipzen A."/>
            <person name="Chen C."/>
            <person name="Yan M."/>
            <person name="Daum C."/>
            <person name="Ng V."/>
            <person name="Clum A."/>
            <person name="Steindorff A."/>
            <person name="Ohm R.A."/>
            <person name="Martin F."/>
            <person name="Silar P."/>
            <person name="Natvig D.O."/>
            <person name="Lalanne C."/>
            <person name="Gautier V."/>
            <person name="Ament-Velasquez S.L."/>
            <person name="Kruys A."/>
            <person name="Hutchinson M.I."/>
            <person name="Powell A.J."/>
            <person name="Barry K."/>
            <person name="Miller A.N."/>
            <person name="Grigoriev I.V."/>
            <person name="Debuchy R."/>
            <person name="Gladieux P."/>
            <person name="Hiltunen Thoren M."/>
            <person name="Johannesson H."/>
        </authorList>
    </citation>
    <scope>NUCLEOTIDE SEQUENCE</scope>
    <source>
        <strain evidence="12">CBS 123565</strain>
    </source>
</reference>
<dbReference type="GO" id="GO:0003755">
    <property type="term" value="F:peptidyl-prolyl cis-trans isomerase activity"/>
    <property type="evidence" value="ECO:0007669"/>
    <property type="project" value="UniProtKB-KW"/>
</dbReference>
<comment type="caution">
    <text evidence="12">The sequence shown here is derived from an EMBL/GenBank/DDBJ whole genome shotgun (WGS) entry which is preliminary data.</text>
</comment>
<feature type="compositionally biased region" description="Gly residues" evidence="11">
    <location>
        <begin position="405"/>
        <end position="425"/>
    </location>
</feature>
<feature type="region of interest" description="Disordered" evidence="11">
    <location>
        <begin position="1"/>
        <end position="44"/>
    </location>
</feature>
<dbReference type="PANTHER" id="PTHR10012:SF3">
    <property type="entry name" value="SERINE_THREONINE-PROTEIN PHOSPHATASE 2A ACTIVATOR 1"/>
    <property type="match status" value="1"/>
</dbReference>
<comment type="function">
    <text evidence="9">PPIases accelerate the folding of proteins. It catalyzes the cis-trans isomerization of proline imidic peptide bonds in oligopeptides. Acts as a regulatory subunit for PP2A-like phosphatases modulating their activity or substrate specificity, probably by inducing a conformational change in the catalytic subunit, a direct target of the PPIase. Can reactivate inactive phosphatase PP2A-phosphatase methylesterase complexes (PP2Ai) in presence of ATP and Mg(2+) by dissociating the inactive form from the complex.</text>
</comment>
<feature type="compositionally biased region" description="Pro residues" evidence="11">
    <location>
        <begin position="18"/>
        <end position="37"/>
    </location>
</feature>
<keyword evidence="5 10" id="KW-0963">Cytoplasm</keyword>
<evidence type="ECO:0000256" key="1">
    <source>
        <dbReference type="ARBA" id="ARBA00000971"/>
    </source>
</evidence>
<evidence type="ECO:0000256" key="11">
    <source>
        <dbReference type="SAM" id="MobiDB-lite"/>
    </source>
</evidence>
<evidence type="ECO:0000256" key="5">
    <source>
        <dbReference type="ARBA" id="ARBA00022490"/>
    </source>
</evidence>
<keyword evidence="6 10" id="KW-0697">Rotamase</keyword>